<proteinExistence type="predicted"/>
<dbReference type="EMBL" id="BQNB010014121">
    <property type="protein sequence ID" value="GJT24261.1"/>
    <property type="molecule type" value="Genomic_DNA"/>
</dbReference>
<gene>
    <name evidence="1" type="ORF">Tco_0894198</name>
</gene>
<sequence>MILFLVAPRVSALAGCDTIAASIRPRTFDDLTDKEKIREACDIRATNIALQERESKFYNKFDRFIPEKRETIHSYYLRFAQLINDMNTIGMTMKKLYVNIKFVNNLQPKWSKIVTDVKLAKDMHESSFDHLYAYLRQHETSAIPQQQQFYTSLPQPNPYEVLVLQLSYDAPVVHLAPVVHQQSYQASVVHQQSPTVFPQLDSGLVVPLFLPTNDLIASLNKGMEFISTTFALRYPSTNNQLKTSSNPRNQATIQDGRVTVQNVIWQDNVLNQRGQRIPNVIAQALEAWLILDKEHLAFLADTGDRADASPDSQTLPTTAIFQTNDRDAFDLECDEAPSASAVLMAKLSVYDSDVLYEVPNYKTYQDNNVIDSILNNPFLLTIQILTLQVTALLFLMINRCNKKKEVVQDTTSFEQQDAMIMFVVEEMPHQVEKCNAVNQEQKTVNESLTIELERSKELNEGAWGFKHIRRAFENDVIPFVKSLRELFADFELDRKYFEIEKQELLIENERLLEHIISQHNMCTAMHYYDDLMKYAKMEQSYIDEYSRCVQLEAELLRKKGMVERAVYNELSNKWSRLEKRCISLEIKVQKSKESFQHDKPCNNQDAPEFPAFFEINYLKAQLQTKNTSISKLKEHIATLKGKSVSDCTAPVNNANVLDPGMFKLDLPPLSSKLRKNKEVHVDYLKQTKEHANTLRAIVEQARSLQPFDNALDYAYKFTT</sequence>
<reference evidence="1" key="2">
    <citation type="submission" date="2022-01" db="EMBL/GenBank/DDBJ databases">
        <authorList>
            <person name="Yamashiro T."/>
            <person name="Shiraishi A."/>
            <person name="Satake H."/>
            <person name="Nakayama K."/>
        </authorList>
    </citation>
    <scope>NUCLEOTIDE SEQUENCE</scope>
</reference>
<accession>A0ABQ5CB03</accession>
<name>A0ABQ5CB03_9ASTR</name>
<protein>
    <submittedName>
        <fullName evidence="1">Uncharacterized protein</fullName>
    </submittedName>
</protein>
<evidence type="ECO:0000313" key="2">
    <source>
        <dbReference type="Proteomes" id="UP001151760"/>
    </source>
</evidence>
<keyword evidence="2" id="KW-1185">Reference proteome</keyword>
<organism evidence="1 2">
    <name type="scientific">Tanacetum coccineum</name>
    <dbReference type="NCBI Taxonomy" id="301880"/>
    <lineage>
        <taxon>Eukaryota</taxon>
        <taxon>Viridiplantae</taxon>
        <taxon>Streptophyta</taxon>
        <taxon>Embryophyta</taxon>
        <taxon>Tracheophyta</taxon>
        <taxon>Spermatophyta</taxon>
        <taxon>Magnoliopsida</taxon>
        <taxon>eudicotyledons</taxon>
        <taxon>Gunneridae</taxon>
        <taxon>Pentapetalae</taxon>
        <taxon>asterids</taxon>
        <taxon>campanulids</taxon>
        <taxon>Asterales</taxon>
        <taxon>Asteraceae</taxon>
        <taxon>Asteroideae</taxon>
        <taxon>Anthemideae</taxon>
        <taxon>Anthemidinae</taxon>
        <taxon>Tanacetum</taxon>
    </lineage>
</organism>
<dbReference type="Proteomes" id="UP001151760">
    <property type="component" value="Unassembled WGS sequence"/>
</dbReference>
<reference evidence="1" key="1">
    <citation type="journal article" date="2022" name="Int. J. Mol. Sci.">
        <title>Draft Genome of Tanacetum Coccineum: Genomic Comparison of Closely Related Tanacetum-Family Plants.</title>
        <authorList>
            <person name="Yamashiro T."/>
            <person name="Shiraishi A."/>
            <person name="Nakayama K."/>
            <person name="Satake H."/>
        </authorList>
    </citation>
    <scope>NUCLEOTIDE SEQUENCE</scope>
</reference>
<comment type="caution">
    <text evidence="1">The sequence shown here is derived from an EMBL/GenBank/DDBJ whole genome shotgun (WGS) entry which is preliminary data.</text>
</comment>
<evidence type="ECO:0000313" key="1">
    <source>
        <dbReference type="EMBL" id="GJT24261.1"/>
    </source>
</evidence>